<evidence type="ECO:0000313" key="4">
    <source>
        <dbReference type="Proteomes" id="UP000268727"/>
    </source>
</evidence>
<gene>
    <name evidence="3" type="ORF">EDD40_5514</name>
</gene>
<dbReference type="Proteomes" id="UP000268727">
    <property type="component" value="Unassembled WGS sequence"/>
</dbReference>
<keyword evidence="1" id="KW-1133">Transmembrane helix</keyword>
<sequence length="129" mass="14168">MSERDIRIGDAEREHALELLGTHLGEGRLTVDEYGDRSARVTTAKTRGDLYALFADLPAPRPRFTRVEPPVTPPAVAARRGFPLEFRVSTAAVTAVAIVSVVLFFLAKTPLVFLLIPAVMLLIGRMGRR</sequence>
<evidence type="ECO:0000313" key="3">
    <source>
        <dbReference type="EMBL" id="ROP40109.1"/>
    </source>
</evidence>
<dbReference type="OrthoDB" id="3534574at2"/>
<dbReference type="PANTHER" id="PTHR40763:SF4">
    <property type="entry name" value="DUF1707 DOMAIN-CONTAINING PROTEIN"/>
    <property type="match status" value="1"/>
</dbReference>
<name>A0A3N1HC83_9PSEU</name>
<feature type="transmembrane region" description="Helical" evidence="1">
    <location>
        <begin position="111"/>
        <end position="127"/>
    </location>
</feature>
<organism evidence="3 4">
    <name type="scientific">Saccharothrix texasensis</name>
    <dbReference type="NCBI Taxonomy" id="103734"/>
    <lineage>
        <taxon>Bacteria</taxon>
        <taxon>Bacillati</taxon>
        <taxon>Actinomycetota</taxon>
        <taxon>Actinomycetes</taxon>
        <taxon>Pseudonocardiales</taxon>
        <taxon>Pseudonocardiaceae</taxon>
        <taxon>Saccharothrix</taxon>
    </lineage>
</organism>
<keyword evidence="1" id="KW-0472">Membrane</keyword>
<keyword evidence="4" id="KW-1185">Reference proteome</keyword>
<feature type="domain" description="DUF1707" evidence="2">
    <location>
        <begin position="6"/>
        <end position="58"/>
    </location>
</feature>
<evidence type="ECO:0000256" key="1">
    <source>
        <dbReference type="SAM" id="Phobius"/>
    </source>
</evidence>
<protein>
    <submittedName>
        <fullName evidence="3">Uncharacterized protein DUF1707</fullName>
    </submittedName>
</protein>
<reference evidence="3 4" key="1">
    <citation type="submission" date="2018-11" db="EMBL/GenBank/DDBJ databases">
        <title>Sequencing the genomes of 1000 actinobacteria strains.</title>
        <authorList>
            <person name="Klenk H.-P."/>
        </authorList>
    </citation>
    <scope>NUCLEOTIDE SEQUENCE [LARGE SCALE GENOMIC DNA]</scope>
    <source>
        <strain evidence="3 4">DSM 44231</strain>
    </source>
</reference>
<dbReference type="PANTHER" id="PTHR40763">
    <property type="entry name" value="MEMBRANE PROTEIN-RELATED"/>
    <property type="match status" value="1"/>
</dbReference>
<accession>A0A3N1HC83</accession>
<evidence type="ECO:0000259" key="2">
    <source>
        <dbReference type="Pfam" id="PF08044"/>
    </source>
</evidence>
<keyword evidence="1" id="KW-0812">Transmembrane</keyword>
<dbReference type="RefSeq" id="WP_123745460.1">
    <property type="nucleotide sequence ID" value="NZ_RJKM01000001.1"/>
</dbReference>
<dbReference type="AlphaFoldDB" id="A0A3N1HC83"/>
<dbReference type="Pfam" id="PF08044">
    <property type="entry name" value="DUF1707"/>
    <property type="match status" value="1"/>
</dbReference>
<dbReference type="InterPro" id="IPR012551">
    <property type="entry name" value="DUF1707_SHOCT-like"/>
</dbReference>
<dbReference type="EMBL" id="RJKM01000001">
    <property type="protein sequence ID" value="ROP40109.1"/>
    <property type="molecule type" value="Genomic_DNA"/>
</dbReference>
<proteinExistence type="predicted"/>
<comment type="caution">
    <text evidence="3">The sequence shown here is derived from an EMBL/GenBank/DDBJ whole genome shotgun (WGS) entry which is preliminary data.</text>
</comment>